<name>A0A8T0QGA9_PANVG</name>
<feature type="compositionally biased region" description="Polar residues" evidence="1">
    <location>
        <begin position="40"/>
        <end position="64"/>
    </location>
</feature>
<feature type="region of interest" description="Disordered" evidence="1">
    <location>
        <begin position="36"/>
        <end position="114"/>
    </location>
</feature>
<dbReference type="EMBL" id="CM029049">
    <property type="protein sequence ID" value="KAG2573100.1"/>
    <property type="molecule type" value="Genomic_DNA"/>
</dbReference>
<evidence type="ECO:0000313" key="3">
    <source>
        <dbReference type="Proteomes" id="UP000823388"/>
    </source>
</evidence>
<evidence type="ECO:0000313" key="2">
    <source>
        <dbReference type="EMBL" id="KAG2573100.1"/>
    </source>
</evidence>
<evidence type="ECO:0000256" key="1">
    <source>
        <dbReference type="SAM" id="MobiDB-lite"/>
    </source>
</evidence>
<gene>
    <name evidence="2" type="ORF">PVAP13_7KG227455</name>
</gene>
<keyword evidence="3" id="KW-1185">Reference proteome</keyword>
<comment type="caution">
    <text evidence="2">The sequence shown here is derived from an EMBL/GenBank/DDBJ whole genome shotgun (WGS) entry which is preliminary data.</text>
</comment>
<organism evidence="2 3">
    <name type="scientific">Panicum virgatum</name>
    <name type="common">Blackwell switchgrass</name>
    <dbReference type="NCBI Taxonomy" id="38727"/>
    <lineage>
        <taxon>Eukaryota</taxon>
        <taxon>Viridiplantae</taxon>
        <taxon>Streptophyta</taxon>
        <taxon>Embryophyta</taxon>
        <taxon>Tracheophyta</taxon>
        <taxon>Spermatophyta</taxon>
        <taxon>Magnoliopsida</taxon>
        <taxon>Liliopsida</taxon>
        <taxon>Poales</taxon>
        <taxon>Poaceae</taxon>
        <taxon>PACMAD clade</taxon>
        <taxon>Panicoideae</taxon>
        <taxon>Panicodae</taxon>
        <taxon>Paniceae</taxon>
        <taxon>Panicinae</taxon>
        <taxon>Panicum</taxon>
        <taxon>Panicum sect. Hiantes</taxon>
    </lineage>
</organism>
<accession>A0A8T0QGA9</accession>
<reference evidence="2 3" key="1">
    <citation type="submission" date="2020-05" db="EMBL/GenBank/DDBJ databases">
        <title>WGS assembly of Panicum virgatum.</title>
        <authorList>
            <person name="Lovell J.T."/>
            <person name="Jenkins J."/>
            <person name="Shu S."/>
            <person name="Juenger T.E."/>
            <person name="Schmutz J."/>
        </authorList>
    </citation>
    <scope>NUCLEOTIDE SEQUENCE [LARGE SCALE GENOMIC DNA]</scope>
    <source>
        <strain evidence="3">cv. AP13</strain>
    </source>
</reference>
<dbReference type="Proteomes" id="UP000823388">
    <property type="component" value="Chromosome 7K"/>
</dbReference>
<dbReference type="AlphaFoldDB" id="A0A8T0QGA9"/>
<feature type="compositionally biased region" description="Pro residues" evidence="1">
    <location>
        <begin position="80"/>
        <end position="89"/>
    </location>
</feature>
<sequence>MLLRSLDQIAHGELALAGLPAAVYVQAVGSEAGPRAVRATGTTTPQVKSVARQATTCHVGSQRPSGRRTGPGTELLAPTAWPPLPPPPARRWTGRWRWSSKTSLPGPGARRLGR</sequence>
<proteinExistence type="predicted"/>
<protein>
    <submittedName>
        <fullName evidence="2">Uncharacterized protein</fullName>
    </submittedName>
</protein>